<dbReference type="GO" id="GO:0016787">
    <property type="term" value="F:hydrolase activity"/>
    <property type="evidence" value="ECO:0007669"/>
    <property type="project" value="UniProtKB-KW"/>
</dbReference>
<dbReference type="PANTHER" id="PTHR24071">
    <property type="entry name" value="RAN GTPASE"/>
    <property type="match status" value="1"/>
</dbReference>
<comment type="similarity">
    <text evidence="2">Belongs to the small GTPase superfamily. Ran family.</text>
</comment>
<dbReference type="PRINTS" id="PR00449">
    <property type="entry name" value="RASTRNSFRMNG"/>
</dbReference>
<dbReference type="SMART" id="SM00176">
    <property type="entry name" value="RAN"/>
    <property type="match status" value="1"/>
</dbReference>
<sequence>MQPRTDFKLVLLGDPGVGKTTFIQHELTGEITNEYHPTKRYTQFAVPFTITTQSQIKSVNFDVWDISGGHGRASTRAQYIKDADAAIIMFDLSNRQTMKNVVNWYRELIHATGTPIPFAVYGAKQDLDRSASEVNNPDSLTWPSEMGHVDYFQGSRKEVDGDIERPFLSLLRQLYNDSELVGFFAVIMIVKGEQRILTRDRNL</sequence>
<keyword evidence="3" id="KW-0813">Transport</keyword>
<evidence type="ECO:0000256" key="6">
    <source>
        <dbReference type="ARBA" id="ARBA00023134"/>
    </source>
</evidence>
<evidence type="ECO:0000256" key="1">
    <source>
        <dbReference type="ARBA" id="ARBA00004123"/>
    </source>
</evidence>
<evidence type="ECO:0000313" key="8">
    <source>
        <dbReference type="EMBL" id="KAL2830856.1"/>
    </source>
</evidence>
<gene>
    <name evidence="8" type="ORF">BDW59DRAFT_158292</name>
</gene>
<dbReference type="EMBL" id="JBFXLS010000011">
    <property type="protein sequence ID" value="KAL2830856.1"/>
    <property type="molecule type" value="Genomic_DNA"/>
</dbReference>
<keyword evidence="9" id="KW-1185">Reference proteome</keyword>
<evidence type="ECO:0000256" key="7">
    <source>
        <dbReference type="ARBA" id="ARBA00023242"/>
    </source>
</evidence>
<keyword evidence="8" id="KW-0378">Hydrolase</keyword>
<accession>A0ABR4ISV0</accession>
<protein>
    <submittedName>
        <fullName evidence="8">P-loop containing nucleoside triphosphate hydrolase protein</fullName>
    </submittedName>
</protein>
<dbReference type="InterPro" id="IPR002041">
    <property type="entry name" value="Ran_GTPase"/>
</dbReference>
<proteinExistence type="inferred from homology"/>
<evidence type="ECO:0000256" key="3">
    <source>
        <dbReference type="ARBA" id="ARBA00022448"/>
    </source>
</evidence>
<evidence type="ECO:0000313" key="9">
    <source>
        <dbReference type="Proteomes" id="UP001610335"/>
    </source>
</evidence>
<dbReference type="InterPro" id="IPR005225">
    <property type="entry name" value="Small_GTP-bd"/>
</dbReference>
<dbReference type="InterPro" id="IPR001806">
    <property type="entry name" value="Small_GTPase"/>
</dbReference>
<dbReference type="PROSITE" id="PS51419">
    <property type="entry name" value="RAB"/>
    <property type="match status" value="1"/>
</dbReference>
<keyword evidence="6" id="KW-0342">GTP-binding</keyword>
<dbReference type="SUPFAM" id="SSF52540">
    <property type="entry name" value="P-loop containing nucleoside triphosphate hydrolases"/>
    <property type="match status" value="1"/>
</dbReference>
<keyword evidence="5" id="KW-0653">Protein transport</keyword>
<dbReference type="NCBIfam" id="TIGR00231">
    <property type="entry name" value="small_GTP"/>
    <property type="match status" value="1"/>
</dbReference>
<organism evidence="8 9">
    <name type="scientific">Aspergillus cavernicola</name>
    <dbReference type="NCBI Taxonomy" id="176166"/>
    <lineage>
        <taxon>Eukaryota</taxon>
        <taxon>Fungi</taxon>
        <taxon>Dikarya</taxon>
        <taxon>Ascomycota</taxon>
        <taxon>Pezizomycotina</taxon>
        <taxon>Eurotiomycetes</taxon>
        <taxon>Eurotiomycetidae</taxon>
        <taxon>Eurotiales</taxon>
        <taxon>Aspergillaceae</taxon>
        <taxon>Aspergillus</taxon>
        <taxon>Aspergillus subgen. Nidulantes</taxon>
    </lineage>
</organism>
<dbReference type="PANTHER" id="PTHR24071:SF0">
    <property type="entry name" value="GTP-BINDING NUCLEAR PROTEIN RAN"/>
    <property type="match status" value="1"/>
</dbReference>
<dbReference type="Proteomes" id="UP001610335">
    <property type="component" value="Unassembled WGS sequence"/>
</dbReference>
<dbReference type="SMART" id="SM00175">
    <property type="entry name" value="RAB"/>
    <property type="match status" value="1"/>
</dbReference>
<name>A0ABR4ISV0_9EURO</name>
<dbReference type="InterPro" id="IPR027417">
    <property type="entry name" value="P-loop_NTPase"/>
</dbReference>
<evidence type="ECO:0000256" key="4">
    <source>
        <dbReference type="ARBA" id="ARBA00022741"/>
    </source>
</evidence>
<evidence type="ECO:0000256" key="2">
    <source>
        <dbReference type="ARBA" id="ARBA00008028"/>
    </source>
</evidence>
<keyword evidence="7" id="KW-0539">Nucleus</keyword>
<comment type="caution">
    <text evidence="8">The sequence shown here is derived from an EMBL/GenBank/DDBJ whole genome shotgun (WGS) entry which is preliminary data.</text>
</comment>
<keyword evidence="4" id="KW-0547">Nucleotide-binding</keyword>
<evidence type="ECO:0000256" key="5">
    <source>
        <dbReference type="ARBA" id="ARBA00022927"/>
    </source>
</evidence>
<dbReference type="Pfam" id="PF00071">
    <property type="entry name" value="Ras"/>
    <property type="match status" value="1"/>
</dbReference>
<dbReference type="SMART" id="SM00173">
    <property type="entry name" value="RAS"/>
    <property type="match status" value="1"/>
</dbReference>
<reference evidence="8 9" key="1">
    <citation type="submission" date="2024-07" db="EMBL/GenBank/DDBJ databases">
        <title>Section-level genome sequencing and comparative genomics of Aspergillus sections Usti and Cavernicolus.</title>
        <authorList>
            <consortium name="Lawrence Berkeley National Laboratory"/>
            <person name="Nybo J.L."/>
            <person name="Vesth T.C."/>
            <person name="Theobald S."/>
            <person name="Frisvad J.C."/>
            <person name="Larsen T.O."/>
            <person name="Kjaerboelling I."/>
            <person name="Rothschild-Mancinelli K."/>
            <person name="Lyhne E.K."/>
            <person name="Kogle M.E."/>
            <person name="Barry K."/>
            <person name="Clum A."/>
            <person name="Na H."/>
            <person name="Ledsgaard L."/>
            <person name="Lin J."/>
            <person name="Lipzen A."/>
            <person name="Kuo A."/>
            <person name="Riley R."/>
            <person name="Mondo S."/>
            <person name="LaButti K."/>
            <person name="Haridas S."/>
            <person name="Pangalinan J."/>
            <person name="Salamov A.A."/>
            <person name="Simmons B.A."/>
            <person name="Magnuson J.K."/>
            <person name="Chen J."/>
            <person name="Drula E."/>
            <person name="Henrissat B."/>
            <person name="Wiebenga A."/>
            <person name="Lubbers R.J."/>
            <person name="Gomes A.C."/>
            <person name="Makela M.R."/>
            <person name="Stajich J."/>
            <person name="Grigoriev I.V."/>
            <person name="Mortensen U.H."/>
            <person name="De vries R.P."/>
            <person name="Baker S.E."/>
            <person name="Andersen M.R."/>
        </authorList>
    </citation>
    <scope>NUCLEOTIDE SEQUENCE [LARGE SCALE GENOMIC DNA]</scope>
    <source>
        <strain evidence="8 9">CBS 600.67</strain>
    </source>
</reference>
<comment type="subcellular location">
    <subcellularLocation>
        <location evidence="1">Nucleus</location>
    </subcellularLocation>
</comment>
<dbReference type="Gene3D" id="3.40.50.300">
    <property type="entry name" value="P-loop containing nucleotide triphosphate hydrolases"/>
    <property type="match status" value="1"/>
</dbReference>